<dbReference type="OrthoDB" id="153253at2"/>
<reference evidence="1 2" key="1">
    <citation type="submission" date="2016-10" db="EMBL/GenBank/DDBJ databases">
        <authorList>
            <person name="de Groot N.N."/>
        </authorList>
    </citation>
    <scope>NUCLEOTIDE SEQUENCE [LARGE SCALE GENOMIC DNA]</scope>
    <source>
        <strain evidence="1 2">DSM 43019</strain>
    </source>
</reference>
<dbReference type="STRING" id="35752.SAMN05421541_103357"/>
<dbReference type="RefSeq" id="WP_093611862.1">
    <property type="nucleotide sequence ID" value="NZ_BOMT01000004.1"/>
</dbReference>
<name>A0A1I2D2A2_9ACTN</name>
<gene>
    <name evidence="1" type="ORF">SAMN05421541_103357</name>
</gene>
<evidence type="ECO:0000313" key="1">
    <source>
        <dbReference type="EMBL" id="SFE74641.1"/>
    </source>
</evidence>
<protein>
    <submittedName>
        <fullName evidence="1">Alkylhydroperoxidase family enzyme, contains CxxC motif</fullName>
    </submittedName>
</protein>
<dbReference type="PANTHER" id="PTHR35446:SF2">
    <property type="entry name" value="CARBOXYMUCONOLACTONE DECARBOXYLASE-LIKE DOMAIN-CONTAINING PROTEIN"/>
    <property type="match status" value="1"/>
</dbReference>
<dbReference type="AlphaFoldDB" id="A0A1I2D2A2"/>
<dbReference type="PANTHER" id="PTHR35446">
    <property type="entry name" value="SI:CH211-175M2.5"/>
    <property type="match status" value="1"/>
</dbReference>
<dbReference type="GO" id="GO:0004601">
    <property type="term" value="F:peroxidase activity"/>
    <property type="evidence" value="ECO:0007669"/>
    <property type="project" value="UniProtKB-KW"/>
</dbReference>
<organism evidence="1 2">
    <name type="scientific">Actinoplanes philippinensis</name>
    <dbReference type="NCBI Taxonomy" id="35752"/>
    <lineage>
        <taxon>Bacteria</taxon>
        <taxon>Bacillati</taxon>
        <taxon>Actinomycetota</taxon>
        <taxon>Actinomycetes</taxon>
        <taxon>Micromonosporales</taxon>
        <taxon>Micromonosporaceae</taxon>
        <taxon>Actinoplanes</taxon>
    </lineage>
</organism>
<sequence>MTLLQTPESSPLYDADRERMGYVANYSRVFALAPDVQAGWAALSKSLRSAMDPRRYQLVTLAAARRIGSRYCSFAFATALRETFLDDAGLLDAVTGRSRLAAVDVAVMEFAEIVAGDPAAVTPADVDRLREHGLSETDIFHVIAAVAARRFFTTVLAATGTTPDDVYDALDPELRRALP</sequence>
<accession>A0A1I2D2A2</accession>
<keyword evidence="2" id="KW-1185">Reference proteome</keyword>
<keyword evidence="1" id="KW-0560">Oxidoreductase</keyword>
<dbReference type="SUPFAM" id="SSF69118">
    <property type="entry name" value="AhpD-like"/>
    <property type="match status" value="1"/>
</dbReference>
<proteinExistence type="predicted"/>
<evidence type="ECO:0000313" key="2">
    <source>
        <dbReference type="Proteomes" id="UP000199645"/>
    </source>
</evidence>
<dbReference type="InterPro" id="IPR029032">
    <property type="entry name" value="AhpD-like"/>
</dbReference>
<dbReference type="Gene3D" id="1.20.1290.10">
    <property type="entry name" value="AhpD-like"/>
    <property type="match status" value="1"/>
</dbReference>
<dbReference type="Proteomes" id="UP000199645">
    <property type="component" value="Unassembled WGS sequence"/>
</dbReference>
<keyword evidence="1" id="KW-0575">Peroxidase</keyword>
<dbReference type="EMBL" id="FONV01000003">
    <property type="protein sequence ID" value="SFE74641.1"/>
    <property type="molecule type" value="Genomic_DNA"/>
</dbReference>